<reference evidence="1" key="1">
    <citation type="journal article" date="2023" name="G3 (Bethesda)">
        <title>A reference genome for the long-term kleptoplast-retaining sea slug Elysia crispata morphotype clarki.</title>
        <authorList>
            <person name="Eastman K.E."/>
            <person name="Pendleton A.L."/>
            <person name="Shaikh M.A."/>
            <person name="Suttiyut T."/>
            <person name="Ogas R."/>
            <person name="Tomko P."/>
            <person name="Gavelis G."/>
            <person name="Widhalm J.R."/>
            <person name="Wisecaver J.H."/>
        </authorList>
    </citation>
    <scope>NUCLEOTIDE SEQUENCE</scope>
    <source>
        <strain evidence="1">ECLA1</strain>
    </source>
</reference>
<protein>
    <submittedName>
        <fullName evidence="1">Uncharacterized protein</fullName>
    </submittedName>
</protein>
<accession>A0AAE1E4T0</accession>
<proteinExistence type="predicted"/>
<gene>
    <name evidence="1" type="ORF">RRG08_028460</name>
</gene>
<name>A0AAE1E4T0_9GAST</name>
<dbReference type="AlphaFoldDB" id="A0AAE1E4T0"/>
<sequence length="105" mass="11870">MLREMLKRMHTVLSKNNIATLLFASSTDTLSLYPPRKSTAVITDVTCLPARQDWPCSVLLADISTQTWTWFISQKSAKGQKCSLNAVWITAIPSRNSRRFCVFTC</sequence>
<keyword evidence="2" id="KW-1185">Reference proteome</keyword>
<dbReference type="EMBL" id="JAWDGP010001156">
    <property type="protein sequence ID" value="KAK3794027.1"/>
    <property type="molecule type" value="Genomic_DNA"/>
</dbReference>
<comment type="caution">
    <text evidence="1">The sequence shown here is derived from an EMBL/GenBank/DDBJ whole genome shotgun (WGS) entry which is preliminary data.</text>
</comment>
<organism evidence="1 2">
    <name type="scientific">Elysia crispata</name>
    <name type="common">lettuce slug</name>
    <dbReference type="NCBI Taxonomy" id="231223"/>
    <lineage>
        <taxon>Eukaryota</taxon>
        <taxon>Metazoa</taxon>
        <taxon>Spiralia</taxon>
        <taxon>Lophotrochozoa</taxon>
        <taxon>Mollusca</taxon>
        <taxon>Gastropoda</taxon>
        <taxon>Heterobranchia</taxon>
        <taxon>Euthyneura</taxon>
        <taxon>Panpulmonata</taxon>
        <taxon>Sacoglossa</taxon>
        <taxon>Placobranchoidea</taxon>
        <taxon>Plakobranchidae</taxon>
        <taxon>Elysia</taxon>
    </lineage>
</organism>
<evidence type="ECO:0000313" key="2">
    <source>
        <dbReference type="Proteomes" id="UP001283361"/>
    </source>
</evidence>
<evidence type="ECO:0000313" key="1">
    <source>
        <dbReference type="EMBL" id="KAK3794027.1"/>
    </source>
</evidence>
<dbReference type="Proteomes" id="UP001283361">
    <property type="component" value="Unassembled WGS sequence"/>
</dbReference>